<evidence type="ECO:0000313" key="17">
    <source>
        <dbReference type="Proteomes" id="UP000231501"/>
    </source>
</evidence>
<dbReference type="PANTHER" id="PTHR17490">
    <property type="entry name" value="SUA5"/>
    <property type="match status" value="1"/>
</dbReference>
<dbReference type="RefSeq" id="WP_099864264.1">
    <property type="nucleotide sequence ID" value="NZ_PEOG01000109.1"/>
</dbReference>
<dbReference type="GO" id="GO:0008033">
    <property type="term" value="P:tRNA processing"/>
    <property type="evidence" value="ECO:0007669"/>
    <property type="project" value="UniProtKB-KW"/>
</dbReference>
<evidence type="ECO:0000256" key="12">
    <source>
        <dbReference type="ARBA" id="ARBA00048366"/>
    </source>
</evidence>
<evidence type="ECO:0000256" key="8">
    <source>
        <dbReference type="ARBA" id="ARBA00022695"/>
    </source>
</evidence>
<name>A0A2G9C2R7_9BURK</name>
<comment type="similarity">
    <text evidence="2 13">Belongs to the SUA5 family.</text>
</comment>
<evidence type="ECO:0000256" key="13">
    <source>
        <dbReference type="PIRNR" id="PIRNR004930"/>
    </source>
</evidence>
<evidence type="ECO:0000256" key="5">
    <source>
        <dbReference type="ARBA" id="ARBA00022490"/>
    </source>
</evidence>
<dbReference type="InterPro" id="IPR006070">
    <property type="entry name" value="Sua5-like_dom"/>
</dbReference>
<dbReference type="InterPro" id="IPR038385">
    <property type="entry name" value="Sua5/YwlC_C"/>
</dbReference>
<keyword evidence="10 13" id="KW-0067">ATP-binding</keyword>
<dbReference type="AlphaFoldDB" id="A0A2G9C2R7"/>
<keyword evidence="9 13" id="KW-0547">Nucleotide-binding</keyword>
<evidence type="ECO:0000256" key="11">
    <source>
        <dbReference type="ARBA" id="ARBA00029774"/>
    </source>
</evidence>
<dbReference type="EMBL" id="PEOG01000109">
    <property type="protein sequence ID" value="PIM50678.1"/>
    <property type="molecule type" value="Genomic_DNA"/>
</dbReference>
<comment type="caution">
    <text evidence="16">The sequence shown here is derived from an EMBL/GenBank/DDBJ whole genome shotgun (WGS) entry which is preliminary data.</text>
</comment>
<keyword evidence="7 13" id="KW-0819">tRNA processing</keyword>
<feature type="binding site" evidence="14">
    <location>
        <position position="30"/>
    </location>
    <ligand>
        <name>L-threonine</name>
        <dbReference type="ChEBI" id="CHEBI:57926"/>
    </ligand>
</feature>
<dbReference type="InterPro" id="IPR005145">
    <property type="entry name" value="Sua5_C"/>
</dbReference>
<dbReference type="OrthoDB" id="9814580at2"/>
<keyword evidence="6 13" id="KW-0808">Transferase</keyword>
<dbReference type="EC" id="2.7.7.87" evidence="3 13"/>
<evidence type="ECO:0000256" key="6">
    <source>
        <dbReference type="ARBA" id="ARBA00022679"/>
    </source>
</evidence>
<sequence length="329" mass="34051">MVLDGRSPEAVRETARVLAAGELAGVPTETVYGLAARADRDEAVAKIFSAKGRPSDHPLIVHVLDEQGARVFAQDLPPVAHRLIEAFWPGPLTLIVRRVPGIAAAAAGGQDSVGLRCPSHPVFRALMAECRALGVEGLAAPSANRFGRVSPTTAAHVASEFEPGLTVLDGGPCEVGIESTIVDVSRGGLVLLRPGVLTPAQLEAAAGMALHAPDAQAPRASGTLAAHYAPHATVRLMSTDALREALAGECPAGLAVYSRTSFAGTGAAPALQRAMPAHARAAARQLFAVLRELDAAGATEIWIEAPPQEAAWDGVRDRLSRAAAAFSPR</sequence>
<evidence type="ECO:0000256" key="7">
    <source>
        <dbReference type="ARBA" id="ARBA00022694"/>
    </source>
</evidence>
<dbReference type="InterPro" id="IPR010923">
    <property type="entry name" value="T(6)A37_SUA5"/>
</dbReference>
<dbReference type="PROSITE" id="PS51163">
    <property type="entry name" value="YRDC"/>
    <property type="match status" value="1"/>
</dbReference>
<dbReference type="Gene3D" id="3.40.50.11030">
    <property type="entry name" value="Threonylcarbamoyl-AMP synthase, C-terminal domain"/>
    <property type="match status" value="1"/>
</dbReference>
<dbReference type="Gene3D" id="3.90.870.10">
    <property type="entry name" value="DHBP synthase"/>
    <property type="match status" value="1"/>
</dbReference>
<dbReference type="InterPro" id="IPR017945">
    <property type="entry name" value="DHBP_synth_RibB-like_a/b_dom"/>
</dbReference>
<dbReference type="GO" id="GO:0006450">
    <property type="term" value="P:regulation of translational fidelity"/>
    <property type="evidence" value="ECO:0007669"/>
    <property type="project" value="TreeGrafter"/>
</dbReference>
<dbReference type="NCBIfam" id="TIGR00057">
    <property type="entry name" value="L-threonylcarbamoyladenylate synthase"/>
    <property type="match status" value="1"/>
</dbReference>
<feature type="binding site" evidence="14">
    <location>
        <position position="228"/>
    </location>
    <ligand>
        <name>ATP</name>
        <dbReference type="ChEBI" id="CHEBI:30616"/>
    </ligand>
</feature>
<comment type="catalytic activity">
    <reaction evidence="12 13">
        <text>L-threonine + hydrogencarbonate + ATP = L-threonylcarbamoyladenylate + diphosphate + H2O</text>
        <dbReference type="Rhea" id="RHEA:36407"/>
        <dbReference type="ChEBI" id="CHEBI:15377"/>
        <dbReference type="ChEBI" id="CHEBI:17544"/>
        <dbReference type="ChEBI" id="CHEBI:30616"/>
        <dbReference type="ChEBI" id="CHEBI:33019"/>
        <dbReference type="ChEBI" id="CHEBI:57926"/>
        <dbReference type="ChEBI" id="CHEBI:73682"/>
        <dbReference type="EC" id="2.7.7.87"/>
    </reaction>
</comment>
<proteinExistence type="inferred from homology"/>
<organism evidence="16 17">
    <name type="scientific">Roseateles chitinivorans</name>
    <dbReference type="NCBI Taxonomy" id="2917965"/>
    <lineage>
        <taxon>Bacteria</taxon>
        <taxon>Pseudomonadati</taxon>
        <taxon>Pseudomonadota</taxon>
        <taxon>Betaproteobacteria</taxon>
        <taxon>Burkholderiales</taxon>
        <taxon>Sphaerotilaceae</taxon>
        <taxon>Roseateles</taxon>
    </lineage>
</organism>
<dbReference type="GO" id="GO:0000049">
    <property type="term" value="F:tRNA binding"/>
    <property type="evidence" value="ECO:0007669"/>
    <property type="project" value="TreeGrafter"/>
</dbReference>
<evidence type="ECO:0000256" key="10">
    <source>
        <dbReference type="ARBA" id="ARBA00022840"/>
    </source>
</evidence>
<keyword evidence="5 13" id="KW-0963">Cytoplasm</keyword>
<keyword evidence="8 13" id="KW-0548">Nucleotidyltransferase</keyword>
<reference evidence="16 17" key="1">
    <citation type="submission" date="2017-11" db="EMBL/GenBank/DDBJ databases">
        <title>Draft genome sequence of Mitsuaria sp. HWN-4.</title>
        <authorList>
            <person name="Gundlapally S.R."/>
        </authorList>
    </citation>
    <scope>NUCLEOTIDE SEQUENCE [LARGE SCALE GENOMIC DNA]</scope>
    <source>
        <strain evidence="16 17">HWN-4</strain>
    </source>
</reference>
<feature type="binding site" evidence="14">
    <location>
        <position position="150"/>
    </location>
    <ligand>
        <name>ATP</name>
        <dbReference type="ChEBI" id="CHEBI:30616"/>
    </ligand>
</feature>
<evidence type="ECO:0000256" key="1">
    <source>
        <dbReference type="ARBA" id="ARBA00004496"/>
    </source>
</evidence>
<evidence type="ECO:0000256" key="4">
    <source>
        <dbReference type="ARBA" id="ARBA00015492"/>
    </source>
</evidence>
<dbReference type="PIRSF" id="PIRSF004930">
    <property type="entry name" value="Tln_factor_SUA5"/>
    <property type="match status" value="1"/>
</dbReference>
<feature type="domain" description="YrdC-like" evidence="15">
    <location>
        <begin position="8"/>
        <end position="197"/>
    </location>
</feature>
<feature type="binding site" evidence="14">
    <location>
        <position position="53"/>
    </location>
    <ligand>
        <name>ATP</name>
        <dbReference type="ChEBI" id="CHEBI:30616"/>
    </ligand>
</feature>
<dbReference type="Pfam" id="PF03481">
    <property type="entry name" value="Sua5_C"/>
    <property type="match status" value="1"/>
</dbReference>
<dbReference type="SUPFAM" id="SSF55821">
    <property type="entry name" value="YrdC/RibB"/>
    <property type="match status" value="1"/>
</dbReference>
<dbReference type="GO" id="GO:0003725">
    <property type="term" value="F:double-stranded RNA binding"/>
    <property type="evidence" value="ECO:0007669"/>
    <property type="project" value="UniProtKB-UniRule"/>
</dbReference>
<dbReference type="Pfam" id="PF01300">
    <property type="entry name" value="Sua5_yciO_yrdC"/>
    <property type="match status" value="1"/>
</dbReference>
<accession>A0A2G9C2R7</accession>
<feature type="binding site" evidence="14">
    <location>
        <position position="193"/>
    </location>
    <ligand>
        <name>ATP</name>
        <dbReference type="ChEBI" id="CHEBI:30616"/>
    </ligand>
</feature>
<feature type="binding site" evidence="14">
    <location>
        <position position="116"/>
    </location>
    <ligand>
        <name>L-threonine</name>
        <dbReference type="ChEBI" id="CHEBI:57926"/>
    </ligand>
</feature>
<dbReference type="GO" id="GO:0005737">
    <property type="term" value="C:cytoplasm"/>
    <property type="evidence" value="ECO:0007669"/>
    <property type="project" value="UniProtKB-SubCell"/>
</dbReference>
<feature type="binding site" evidence="14">
    <location>
        <position position="142"/>
    </location>
    <ligand>
        <name>L-threonine</name>
        <dbReference type="ChEBI" id="CHEBI:57926"/>
    </ligand>
</feature>
<gene>
    <name evidence="16" type="ORF">CS062_23775</name>
</gene>
<evidence type="ECO:0000256" key="14">
    <source>
        <dbReference type="PIRSR" id="PIRSR004930-1"/>
    </source>
</evidence>
<dbReference type="GO" id="GO:0005524">
    <property type="term" value="F:ATP binding"/>
    <property type="evidence" value="ECO:0007669"/>
    <property type="project" value="UniProtKB-UniRule"/>
</dbReference>
<dbReference type="GO" id="GO:0061710">
    <property type="term" value="F:L-threonylcarbamoyladenylate synthase"/>
    <property type="evidence" value="ECO:0007669"/>
    <property type="project" value="UniProtKB-EC"/>
</dbReference>
<evidence type="ECO:0000259" key="15">
    <source>
        <dbReference type="PROSITE" id="PS51163"/>
    </source>
</evidence>
<comment type="function">
    <text evidence="13">Required for the formation of a threonylcarbamoyl group on adenosine at position 37 (t(6)A37) in tRNAs that read codons beginning with adenine.</text>
</comment>
<evidence type="ECO:0000256" key="3">
    <source>
        <dbReference type="ARBA" id="ARBA00012584"/>
    </source>
</evidence>
<evidence type="ECO:0000256" key="9">
    <source>
        <dbReference type="ARBA" id="ARBA00022741"/>
    </source>
</evidence>
<dbReference type="InterPro" id="IPR050156">
    <property type="entry name" value="TC-AMP_synthase_SUA5"/>
</dbReference>
<evidence type="ECO:0000256" key="2">
    <source>
        <dbReference type="ARBA" id="ARBA00007663"/>
    </source>
</evidence>
<keyword evidence="17" id="KW-1185">Reference proteome</keyword>
<protein>
    <recommendedName>
        <fullName evidence="4 13">Threonylcarbamoyl-AMP synthase</fullName>
        <shortName evidence="13">TC-AMP synthase</shortName>
        <ecNumber evidence="3 13">2.7.7.87</ecNumber>
    </recommendedName>
    <alternativeName>
        <fullName evidence="11 13">L-threonylcarbamoyladenylate synthase</fullName>
    </alternativeName>
</protein>
<feature type="binding site" evidence="14">
    <location>
        <position position="179"/>
    </location>
    <ligand>
        <name>L-threonine</name>
        <dbReference type="ChEBI" id="CHEBI:57926"/>
    </ligand>
</feature>
<dbReference type="Proteomes" id="UP000231501">
    <property type="component" value="Unassembled WGS sequence"/>
</dbReference>
<feature type="binding site" evidence="14">
    <location>
        <position position="62"/>
    </location>
    <ligand>
        <name>L-threonine</name>
        <dbReference type="ChEBI" id="CHEBI:57926"/>
    </ligand>
</feature>
<dbReference type="PANTHER" id="PTHR17490:SF16">
    <property type="entry name" value="THREONYLCARBAMOYL-AMP SYNTHASE"/>
    <property type="match status" value="1"/>
</dbReference>
<comment type="subcellular location">
    <subcellularLocation>
        <location evidence="1 13">Cytoplasm</location>
    </subcellularLocation>
</comment>
<feature type="binding site" evidence="14">
    <location>
        <position position="140"/>
    </location>
    <ligand>
        <name>L-threonine</name>
        <dbReference type="ChEBI" id="CHEBI:57926"/>
    </ligand>
</feature>
<evidence type="ECO:0000313" key="16">
    <source>
        <dbReference type="EMBL" id="PIM50678.1"/>
    </source>
</evidence>